<accession>A0AA38LVU1</accession>
<dbReference type="Pfam" id="PF10785">
    <property type="entry name" value="NADH-u_ox-rdase"/>
    <property type="match status" value="1"/>
</dbReference>
<organism evidence="4 5">
    <name type="scientific">Dioszegia hungarica</name>
    <dbReference type="NCBI Taxonomy" id="4972"/>
    <lineage>
        <taxon>Eukaryota</taxon>
        <taxon>Fungi</taxon>
        <taxon>Dikarya</taxon>
        <taxon>Basidiomycota</taxon>
        <taxon>Agaricomycotina</taxon>
        <taxon>Tremellomycetes</taxon>
        <taxon>Tremellales</taxon>
        <taxon>Bulleribasidiaceae</taxon>
        <taxon>Dioszegia</taxon>
    </lineage>
</organism>
<dbReference type="Pfam" id="PF12853">
    <property type="entry name" value="NADH_u_ox_C"/>
    <property type="match status" value="1"/>
</dbReference>
<feature type="transmembrane region" description="Helical" evidence="1">
    <location>
        <begin position="31"/>
        <end position="48"/>
    </location>
</feature>
<evidence type="ECO:0000313" key="5">
    <source>
        <dbReference type="Proteomes" id="UP001164286"/>
    </source>
</evidence>
<dbReference type="Proteomes" id="UP001164286">
    <property type="component" value="Unassembled WGS sequence"/>
</dbReference>
<keyword evidence="1" id="KW-1133">Transmembrane helix</keyword>
<comment type="caution">
    <text evidence="4">The sequence shown here is derived from an EMBL/GenBank/DDBJ whole genome shotgun (WGS) entry which is preliminary data.</text>
</comment>
<keyword evidence="1" id="KW-0472">Membrane</keyword>
<feature type="transmembrane region" description="Helical" evidence="1">
    <location>
        <begin position="60"/>
        <end position="80"/>
    </location>
</feature>
<name>A0AA38LVU1_9TREE</name>
<dbReference type="InterPro" id="IPR053229">
    <property type="entry name" value="NADH-Q_oxidrdct_subunit"/>
</dbReference>
<sequence>MPAQDVPRPYPLIDSDPHAGRVIRYMRSSDYGVWAGATAAGPGLLYLYEKVDPSKYRHGINPALRLTTFLGFAAGFMLAYQQSSFRLWGLKENQAEVARDKVEMSALAKAGKPLYGETDMSDYLQGVAARNSTWSQLKLHAMPWFNLVNHNQHGVDNSKYTSETSQQSS</sequence>
<gene>
    <name evidence="4" type="ORF">MKK02DRAFT_23961</name>
</gene>
<dbReference type="GeneID" id="77726017"/>
<feature type="domain" description="NADH-ubiquinone oxidoreductase 21kDa subunit N-terminal" evidence="2">
    <location>
        <begin position="9"/>
        <end position="92"/>
    </location>
</feature>
<evidence type="ECO:0000313" key="4">
    <source>
        <dbReference type="EMBL" id="KAI9637710.1"/>
    </source>
</evidence>
<feature type="domain" description="NADH-ubiquinone oxidoreductase 21kDa subunit C-terminal fungi" evidence="3">
    <location>
        <begin position="102"/>
        <end position="163"/>
    </location>
</feature>
<evidence type="ECO:0000259" key="3">
    <source>
        <dbReference type="Pfam" id="PF12853"/>
    </source>
</evidence>
<reference evidence="4" key="1">
    <citation type="journal article" date="2022" name="G3 (Bethesda)">
        <title>High quality genome of the basidiomycete yeast Dioszegia hungarica PDD-24b-2 isolated from cloud water.</title>
        <authorList>
            <person name="Jarrige D."/>
            <person name="Haridas S."/>
            <person name="Bleykasten-Grosshans C."/>
            <person name="Joly M."/>
            <person name="Nadalig T."/>
            <person name="Sancelme M."/>
            <person name="Vuilleumier S."/>
            <person name="Grigoriev I.V."/>
            <person name="Amato P."/>
            <person name="Bringel F."/>
        </authorList>
    </citation>
    <scope>NUCLEOTIDE SEQUENCE</scope>
    <source>
        <strain evidence="4">PDD-24b-2</strain>
    </source>
</reference>
<evidence type="ECO:0000259" key="2">
    <source>
        <dbReference type="Pfam" id="PF10785"/>
    </source>
</evidence>
<keyword evidence="1" id="KW-0812">Transmembrane</keyword>
<dbReference type="AlphaFoldDB" id="A0AA38LVU1"/>
<keyword evidence="5" id="KW-1185">Reference proteome</keyword>
<dbReference type="EMBL" id="JAKWFO010000004">
    <property type="protein sequence ID" value="KAI9637710.1"/>
    <property type="molecule type" value="Genomic_DNA"/>
</dbReference>
<dbReference type="PANTHER" id="PTHR34062">
    <property type="entry name" value="OXIDOREDUCTASE 21 KDA SUBUNIT, PUTATIVE (AFU_ORTHOLOGUE AFUA_4G04750)-RELATED"/>
    <property type="match status" value="1"/>
</dbReference>
<dbReference type="InterPro" id="IPR024549">
    <property type="entry name" value="NADH-UbQ_OxRdtase_su21_C_fun"/>
</dbReference>
<evidence type="ECO:0000256" key="1">
    <source>
        <dbReference type="SAM" id="Phobius"/>
    </source>
</evidence>
<dbReference type="PANTHER" id="PTHR34062:SF1">
    <property type="entry name" value="NADH-UBIQUINONE OXIDOREDUCTASE 21KDA SUBUNIT N-TERMINAL DOMAIN-CONTAINING PROTEIN"/>
    <property type="match status" value="1"/>
</dbReference>
<proteinExistence type="predicted"/>
<dbReference type="InterPro" id="IPR019721">
    <property type="entry name" value="NADH-UbQ_OxRdtase_su21_N"/>
</dbReference>
<dbReference type="RefSeq" id="XP_052947487.1">
    <property type="nucleotide sequence ID" value="XM_053086816.1"/>
</dbReference>
<protein>
    <submittedName>
        <fullName evidence="4">NADH-ubiquinone oxidoreductase complex I, 21 kDa subunit-domain-containing protein</fullName>
    </submittedName>
</protein>